<name>A0ABQ3YB08_9ACTN</name>
<gene>
    <name evidence="1" type="ORF">Ade02nite_58220</name>
</gene>
<protein>
    <recommendedName>
        <fullName evidence="3">Restriction endonuclease</fullName>
    </recommendedName>
</protein>
<dbReference type="EMBL" id="BOMI01000115">
    <property type="protein sequence ID" value="GID77181.1"/>
    <property type="molecule type" value="Genomic_DNA"/>
</dbReference>
<keyword evidence="2" id="KW-1185">Reference proteome</keyword>
<evidence type="ECO:0008006" key="3">
    <source>
        <dbReference type="Google" id="ProtNLM"/>
    </source>
</evidence>
<proteinExistence type="predicted"/>
<comment type="caution">
    <text evidence="1">The sequence shown here is derived from an EMBL/GenBank/DDBJ whole genome shotgun (WGS) entry which is preliminary data.</text>
</comment>
<sequence>MRILTALREHPAMTPGELGARTLLTMDDDAEERGWRRFGPDSIERAMLLALSAELGVELRPRSIDLGDGTRLEIEGADEGHRLLVQMVGNQGTFRSLHRNKVMADMFKLTWLRSSMFPDSRIVLCVSETVAQVFSPSGWTTRAARDLGIEVLLYDADGKLGTLVQP</sequence>
<dbReference type="Proteomes" id="UP000609879">
    <property type="component" value="Unassembled WGS sequence"/>
</dbReference>
<organism evidence="1 2">
    <name type="scientific">Paractinoplanes deccanensis</name>
    <dbReference type="NCBI Taxonomy" id="113561"/>
    <lineage>
        <taxon>Bacteria</taxon>
        <taxon>Bacillati</taxon>
        <taxon>Actinomycetota</taxon>
        <taxon>Actinomycetes</taxon>
        <taxon>Micromonosporales</taxon>
        <taxon>Micromonosporaceae</taxon>
        <taxon>Paractinoplanes</taxon>
    </lineage>
</organism>
<evidence type="ECO:0000313" key="1">
    <source>
        <dbReference type="EMBL" id="GID77181.1"/>
    </source>
</evidence>
<evidence type="ECO:0000313" key="2">
    <source>
        <dbReference type="Proteomes" id="UP000609879"/>
    </source>
</evidence>
<reference evidence="1 2" key="1">
    <citation type="submission" date="2021-01" db="EMBL/GenBank/DDBJ databases">
        <title>Whole genome shotgun sequence of Actinoplanes deccanensis NBRC 13994.</title>
        <authorList>
            <person name="Komaki H."/>
            <person name="Tamura T."/>
        </authorList>
    </citation>
    <scope>NUCLEOTIDE SEQUENCE [LARGE SCALE GENOMIC DNA]</scope>
    <source>
        <strain evidence="1 2">NBRC 13994</strain>
    </source>
</reference>
<accession>A0ABQ3YB08</accession>